<accession>A0A1G1TFL4</accession>
<feature type="domain" description="Fido" evidence="4">
    <location>
        <begin position="173"/>
        <end position="312"/>
    </location>
</feature>
<evidence type="ECO:0000259" key="4">
    <source>
        <dbReference type="PROSITE" id="PS51459"/>
    </source>
</evidence>
<feature type="active site" evidence="1">
    <location>
        <position position="247"/>
    </location>
</feature>
<dbReference type="InterPro" id="IPR036597">
    <property type="entry name" value="Fido-like_dom_sf"/>
</dbReference>
<organism evidence="5 6">
    <name type="scientific">Hymenobacter lapidarius</name>
    <dbReference type="NCBI Taxonomy" id="1908237"/>
    <lineage>
        <taxon>Bacteria</taxon>
        <taxon>Pseudomonadati</taxon>
        <taxon>Bacteroidota</taxon>
        <taxon>Cytophagia</taxon>
        <taxon>Cytophagales</taxon>
        <taxon>Hymenobacteraceae</taxon>
        <taxon>Hymenobacter</taxon>
    </lineage>
</organism>
<comment type="caution">
    <text evidence="5">The sequence shown here is derived from an EMBL/GenBank/DDBJ whole genome shotgun (WGS) entry which is preliminary data.</text>
</comment>
<proteinExistence type="predicted"/>
<dbReference type="AlphaFoldDB" id="A0A1G1TFL4"/>
<dbReference type="Pfam" id="PF02661">
    <property type="entry name" value="Fic"/>
    <property type="match status" value="1"/>
</dbReference>
<dbReference type="PANTHER" id="PTHR13504:SF38">
    <property type="entry name" value="FIDO DOMAIN-CONTAINING PROTEIN"/>
    <property type="match status" value="1"/>
</dbReference>
<feature type="site" description="Important for autoinhibition of adenylyltransferase activity" evidence="3">
    <location>
        <position position="122"/>
    </location>
</feature>
<keyword evidence="2" id="KW-0067">ATP-binding</keyword>
<sequence length="340" mass="38648">MYCFLDDLLTRTRPVWARPADPRRRLSDAEVLTTALVAARYFGGNLVLGRHYMQQHWGMKWLDKSGFTRHLHRLSDTLLGLFTTLLSALRTAVLPQRPDPAPAAPPFYTVAFFEAYFSNFIEGTDFQVDEARRMVETGQLVGGRHADSHDVLSTYRLCSNVAEMRVVPQSAEDLLAILQRRHTQLLHARPDKRPGQWKEHANQAGLTSFVEPGLMRGTLHEGFKLYRSLSEPLARALFMVFMVSEVHPFDDGNGRLARLMMNAELVSASQCRIIVTTHAREGYLDALRRLSRQGEPGRYLRMLSGTQQFVAELQPTSYESVKGQLEKQGAFTEISSQLRW</sequence>
<name>A0A1G1TFL4_9BACT</name>
<protein>
    <recommendedName>
        <fullName evidence="4">Fido domain-containing protein</fullName>
    </recommendedName>
</protein>
<gene>
    <name evidence="5" type="ORF">BEN47_19480</name>
</gene>
<dbReference type="PROSITE" id="PS51459">
    <property type="entry name" value="FIDO"/>
    <property type="match status" value="1"/>
</dbReference>
<dbReference type="PANTHER" id="PTHR13504">
    <property type="entry name" value="FIDO DOMAIN-CONTAINING PROTEIN DDB_G0283145"/>
    <property type="match status" value="1"/>
</dbReference>
<evidence type="ECO:0000256" key="1">
    <source>
        <dbReference type="PIRSR" id="PIRSR640198-1"/>
    </source>
</evidence>
<keyword evidence="6" id="KW-1185">Reference proteome</keyword>
<evidence type="ECO:0000313" key="6">
    <source>
        <dbReference type="Proteomes" id="UP000176294"/>
    </source>
</evidence>
<reference evidence="5 6" key="1">
    <citation type="submission" date="2016-08" db="EMBL/GenBank/DDBJ databases">
        <title>Hymenobacter coccineus sp. nov., Hymenobacter lapidarius sp. nov. and Hymenobacter glacialis sp. nov., isolated from Antarctic soil.</title>
        <authorList>
            <person name="Sedlacek I."/>
            <person name="Kralova S."/>
            <person name="Kyrova K."/>
            <person name="Maslanova I."/>
            <person name="Stankova E."/>
            <person name="Vrbovska V."/>
            <person name="Nemec M."/>
            <person name="Bartak M."/>
            <person name="Svec P."/>
            <person name="Busse H.-J."/>
            <person name="Pantucek R."/>
        </authorList>
    </citation>
    <scope>NUCLEOTIDE SEQUENCE [LARGE SCALE GENOMIC DNA]</scope>
    <source>
        <strain evidence="5 6">CCM 8643</strain>
    </source>
</reference>
<dbReference type="SUPFAM" id="SSF140931">
    <property type="entry name" value="Fic-like"/>
    <property type="match status" value="1"/>
</dbReference>
<dbReference type="EMBL" id="MDZB01000001">
    <property type="protein sequence ID" value="OGX89659.1"/>
    <property type="molecule type" value="Genomic_DNA"/>
</dbReference>
<evidence type="ECO:0000256" key="2">
    <source>
        <dbReference type="PIRSR" id="PIRSR640198-2"/>
    </source>
</evidence>
<dbReference type="InterPro" id="IPR003812">
    <property type="entry name" value="Fido"/>
</dbReference>
<feature type="binding site" evidence="2">
    <location>
        <begin position="251"/>
        <end position="258"/>
    </location>
    <ligand>
        <name>ATP</name>
        <dbReference type="ChEBI" id="CHEBI:30616"/>
    </ligand>
</feature>
<evidence type="ECO:0000256" key="3">
    <source>
        <dbReference type="PIRSR" id="PIRSR640198-3"/>
    </source>
</evidence>
<keyword evidence="2" id="KW-0547">Nucleotide-binding</keyword>
<evidence type="ECO:0000313" key="5">
    <source>
        <dbReference type="EMBL" id="OGX89659.1"/>
    </source>
</evidence>
<dbReference type="GO" id="GO:0005524">
    <property type="term" value="F:ATP binding"/>
    <property type="evidence" value="ECO:0007669"/>
    <property type="project" value="UniProtKB-KW"/>
</dbReference>
<dbReference type="STRING" id="1908237.BEN47_19480"/>
<dbReference type="Proteomes" id="UP000176294">
    <property type="component" value="Unassembled WGS sequence"/>
</dbReference>
<dbReference type="InterPro" id="IPR040198">
    <property type="entry name" value="Fido_containing"/>
</dbReference>
<dbReference type="Gene3D" id="1.10.3290.10">
    <property type="entry name" value="Fido-like domain"/>
    <property type="match status" value="1"/>
</dbReference>